<dbReference type="PANTHER" id="PTHR43031:SF16">
    <property type="entry name" value="OXIDOREDUCTASE"/>
    <property type="match status" value="1"/>
</dbReference>
<reference evidence="2" key="1">
    <citation type="submission" date="2020-05" db="EMBL/GenBank/DDBJ databases">
        <authorList>
            <person name="Chiriac C."/>
            <person name="Salcher M."/>
            <person name="Ghai R."/>
            <person name="Kavagutti S V."/>
        </authorList>
    </citation>
    <scope>NUCLEOTIDE SEQUENCE</scope>
</reference>
<dbReference type="AlphaFoldDB" id="A0A6J6IM50"/>
<organism evidence="2">
    <name type="scientific">freshwater metagenome</name>
    <dbReference type="NCBI Taxonomy" id="449393"/>
    <lineage>
        <taxon>unclassified sequences</taxon>
        <taxon>metagenomes</taxon>
        <taxon>ecological metagenomes</taxon>
    </lineage>
</organism>
<dbReference type="InterPro" id="IPR050229">
    <property type="entry name" value="GlpE_sulfurtransferase"/>
</dbReference>
<dbReference type="Gene3D" id="3.40.250.10">
    <property type="entry name" value="Rhodanese-like domain"/>
    <property type="match status" value="1"/>
</dbReference>
<gene>
    <name evidence="2" type="ORF">UFOPK1909_00850</name>
</gene>
<dbReference type="SUPFAM" id="SSF52821">
    <property type="entry name" value="Rhodanese/Cell cycle control phosphatase"/>
    <property type="match status" value="1"/>
</dbReference>
<dbReference type="InterPro" id="IPR001763">
    <property type="entry name" value="Rhodanese-like_dom"/>
</dbReference>
<dbReference type="PANTHER" id="PTHR43031">
    <property type="entry name" value="FAD-DEPENDENT OXIDOREDUCTASE"/>
    <property type="match status" value="1"/>
</dbReference>
<evidence type="ECO:0000313" key="2">
    <source>
        <dbReference type="EMBL" id="CAB4625433.1"/>
    </source>
</evidence>
<sequence length="126" mass="13136">MSLFLKRIFKFLAAAVIAVFAVGSLTACSAEKIDMGSVTAVIDVRTPEETAAGYLEGALLFDIQGAAFNTQLDTLDKAANYVVYCRSGNRAGQAIEFMKSAGFTGTLTNAGSLADAANATGLEIKN</sequence>
<name>A0A6J6IM50_9ZZZZ</name>
<dbReference type="EMBL" id="CAEZVD010000101">
    <property type="protein sequence ID" value="CAB4625433.1"/>
    <property type="molecule type" value="Genomic_DNA"/>
</dbReference>
<proteinExistence type="predicted"/>
<protein>
    <submittedName>
        <fullName evidence="2">Unannotated protein</fullName>
    </submittedName>
</protein>
<feature type="domain" description="Rhodanese" evidence="1">
    <location>
        <begin position="41"/>
        <end position="125"/>
    </location>
</feature>
<dbReference type="PROSITE" id="PS50206">
    <property type="entry name" value="RHODANESE_3"/>
    <property type="match status" value="1"/>
</dbReference>
<evidence type="ECO:0000259" key="1">
    <source>
        <dbReference type="PROSITE" id="PS50206"/>
    </source>
</evidence>
<dbReference type="InterPro" id="IPR036873">
    <property type="entry name" value="Rhodanese-like_dom_sf"/>
</dbReference>
<accession>A0A6J6IM50</accession>
<dbReference type="PROSITE" id="PS51257">
    <property type="entry name" value="PROKAR_LIPOPROTEIN"/>
    <property type="match status" value="1"/>
</dbReference>
<dbReference type="CDD" id="cd00158">
    <property type="entry name" value="RHOD"/>
    <property type="match status" value="1"/>
</dbReference>
<dbReference type="Pfam" id="PF00581">
    <property type="entry name" value="Rhodanese"/>
    <property type="match status" value="1"/>
</dbReference>
<dbReference type="SMART" id="SM00450">
    <property type="entry name" value="RHOD"/>
    <property type="match status" value="1"/>
</dbReference>